<evidence type="ECO:0000256" key="1">
    <source>
        <dbReference type="ARBA" id="ARBA00007447"/>
    </source>
</evidence>
<dbReference type="EMBL" id="JAPZBO010000003">
    <property type="protein sequence ID" value="KAJ5321356.1"/>
    <property type="molecule type" value="Genomic_DNA"/>
</dbReference>
<dbReference type="AlphaFoldDB" id="A0A9W9U5X9"/>
<dbReference type="GO" id="GO:0006508">
    <property type="term" value="P:proteolysis"/>
    <property type="evidence" value="ECO:0007669"/>
    <property type="project" value="UniProtKB-KW"/>
</dbReference>
<name>A0A9W9U5X9_9EURO</name>
<dbReference type="Gene3D" id="2.40.70.10">
    <property type="entry name" value="Acid Proteases"/>
    <property type="match status" value="2"/>
</dbReference>
<evidence type="ECO:0000256" key="2">
    <source>
        <dbReference type="ARBA" id="ARBA00022801"/>
    </source>
</evidence>
<accession>A0A9W9U5X9</accession>
<evidence type="ECO:0000313" key="5">
    <source>
        <dbReference type="Proteomes" id="UP001147746"/>
    </source>
</evidence>
<dbReference type="InterPro" id="IPR021109">
    <property type="entry name" value="Peptidase_aspartic_dom_sf"/>
</dbReference>
<evidence type="ECO:0000313" key="4">
    <source>
        <dbReference type="EMBL" id="KAJ5321356.1"/>
    </source>
</evidence>
<dbReference type="InterPro" id="IPR034164">
    <property type="entry name" value="Pepsin-like_dom"/>
</dbReference>
<dbReference type="OrthoDB" id="15189at2759"/>
<keyword evidence="5" id="KW-1185">Reference proteome</keyword>
<proteinExistence type="inferred from homology"/>
<dbReference type="PROSITE" id="PS51767">
    <property type="entry name" value="PEPTIDASE_A1"/>
    <property type="match status" value="1"/>
</dbReference>
<dbReference type="InterPro" id="IPR001461">
    <property type="entry name" value="Aspartic_peptidase_A1"/>
</dbReference>
<dbReference type="GO" id="GO:0004190">
    <property type="term" value="F:aspartic-type endopeptidase activity"/>
    <property type="evidence" value="ECO:0007669"/>
    <property type="project" value="InterPro"/>
</dbReference>
<dbReference type="Proteomes" id="UP001147746">
    <property type="component" value="Unassembled WGS sequence"/>
</dbReference>
<reference evidence="4" key="1">
    <citation type="submission" date="2022-12" db="EMBL/GenBank/DDBJ databases">
        <authorList>
            <person name="Petersen C."/>
        </authorList>
    </citation>
    <scope>NUCLEOTIDE SEQUENCE</scope>
    <source>
        <strain evidence="4">IBT 21472</strain>
    </source>
</reference>
<keyword evidence="2" id="KW-0378">Hydrolase</keyword>
<comment type="similarity">
    <text evidence="1">Belongs to the peptidase A1 family.</text>
</comment>
<dbReference type="PANTHER" id="PTHR47966">
    <property type="entry name" value="BETA-SITE APP-CLEAVING ENZYME, ISOFORM A-RELATED"/>
    <property type="match status" value="1"/>
</dbReference>
<reference evidence="4" key="2">
    <citation type="journal article" date="2023" name="IMA Fungus">
        <title>Comparative genomic study of the Penicillium genus elucidates a diverse pangenome and 15 lateral gene transfer events.</title>
        <authorList>
            <person name="Petersen C."/>
            <person name="Sorensen T."/>
            <person name="Nielsen M.R."/>
            <person name="Sondergaard T.E."/>
            <person name="Sorensen J.L."/>
            <person name="Fitzpatrick D.A."/>
            <person name="Frisvad J.C."/>
            <person name="Nielsen K.L."/>
        </authorList>
    </citation>
    <scope>NUCLEOTIDE SEQUENCE</scope>
    <source>
        <strain evidence="4">IBT 21472</strain>
    </source>
</reference>
<feature type="domain" description="Peptidase A1" evidence="3">
    <location>
        <begin position="81"/>
        <end position="401"/>
    </location>
</feature>
<dbReference type="InterPro" id="IPR033121">
    <property type="entry name" value="PEPTIDASE_A1"/>
</dbReference>
<keyword evidence="4" id="KW-0645">Protease</keyword>
<dbReference type="SUPFAM" id="SSF50630">
    <property type="entry name" value="Acid proteases"/>
    <property type="match status" value="1"/>
</dbReference>
<protein>
    <submittedName>
        <fullName evidence="4">Acid protease</fullName>
    </submittedName>
</protein>
<dbReference type="Pfam" id="PF00026">
    <property type="entry name" value="Asp"/>
    <property type="match status" value="1"/>
</dbReference>
<dbReference type="CDD" id="cd05471">
    <property type="entry name" value="pepsin_like"/>
    <property type="match status" value="1"/>
</dbReference>
<gene>
    <name evidence="4" type="ORF">N7476_004358</name>
</gene>
<organism evidence="4 5">
    <name type="scientific">Penicillium atrosanguineum</name>
    <dbReference type="NCBI Taxonomy" id="1132637"/>
    <lineage>
        <taxon>Eukaryota</taxon>
        <taxon>Fungi</taxon>
        <taxon>Dikarya</taxon>
        <taxon>Ascomycota</taxon>
        <taxon>Pezizomycotina</taxon>
        <taxon>Eurotiomycetes</taxon>
        <taxon>Eurotiomycetidae</taxon>
        <taxon>Eurotiales</taxon>
        <taxon>Aspergillaceae</taxon>
        <taxon>Penicillium</taxon>
    </lineage>
</organism>
<evidence type="ECO:0000259" key="3">
    <source>
        <dbReference type="PROSITE" id="PS51767"/>
    </source>
</evidence>
<dbReference type="PANTHER" id="PTHR47966:SF57">
    <property type="entry name" value="PEPTIDASE A1 DOMAIN-CONTAINING PROTEIN"/>
    <property type="match status" value="1"/>
</dbReference>
<sequence>MDDGLDQGNYIICAANKQGGLESNHPNMLTISIFLGALGLIPMCSAVPHYVPSRIDLNHRPVPGMRHKYGIETISEANLFWFGSFDVGSSKNLTLLVDTGSADVIVNPGLYKKGSRAIDINENFTITYATTKSDGSGSGTVTGQMYNDTVKFGSMEAHQTVGSADGTALIPADGIVGFAGLAVSSFHGAAPFFHSLCQQGQVADCRFGITLWEDGKGTQVLGALDKSLFKGELTTASVVIQEWALYADIALDNKIIKSNALVELDTGTATVIGPFEEVIEIFKASGIQAVVQTTEDSGTTIKSVTGYFPCNQPPIFGFSIPSRKNATAAAKQHSKLVSHRSSIFNIAPDQWIAANNGNNNCTAIVSGTSSMPVEGLWVVGQPFFHGTYVDHNVKDGTLGFAPANC</sequence>
<comment type="caution">
    <text evidence="4">The sequence shown here is derived from an EMBL/GenBank/DDBJ whole genome shotgun (WGS) entry which is preliminary data.</text>
</comment>
<dbReference type="PRINTS" id="PR00792">
    <property type="entry name" value="PEPSIN"/>
</dbReference>